<feature type="compositionally biased region" description="Low complexity" evidence="1">
    <location>
        <begin position="70"/>
        <end position="91"/>
    </location>
</feature>
<dbReference type="AlphaFoldDB" id="A0AAQ4FKF0"/>
<accession>A0AAQ4FKF0</accession>
<comment type="caution">
    <text evidence="2">The sequence shown here is derived from an EMBL/GenBank/DDBJ whole genome shotgun (WGS) entry which is preliminary data.</text>
</comment>
<proteinExistence type="predicted"/>
<evidence type="ECO:0000256" key="1">
    <source>
        <dbReference type="SAM" id="MobiDB-lite"/>
    </source>
</evidence>
<reference evidence="2 3" key="1">
    <citation type="journal article" date="2023" name="Arcadia Sci">
        <title>De novo assembly of a long-read Amblyomma americanum tick genome.</title>
        <authorList>
            <person name="Chou S."/>
            <person name="Poskanzer K.E."/>
            <person name="Rollins M."/>
            <person name="Thuy-Boun P.S."/>
        </authorList>
    </citation>
    <scope>NUCLEOTIDE SEQUENCE [LARGE SCALE GENOMIC DNA]</scope>
    <source>
        <strain evidence="2">F_SG_1</strain>
        <tissue evidence="2">Salivary glands</tissue>
    </source>
</reference>
<name>A0AAQ4FKF0_AMBAM</name>
<gene>
    <name evidence="2" type="ORF">V5799_023146</name>
</gene>
<feature type="region of interest" description="Disordered" evidence="1">
    <location>
        <begin position="70"/>
        <end position="108"/>
    </location>
</feature>
<protein>
    <submittedName>
        <fullName evidence="2">Uncharacterized protein</fullName>
    </submittedName>
</protein>
<evidence type="ECO:0000313" key="2">
    <source>
        <dbReference type="EMBL" id="KAK8787078.1"/>
    </source>
</evidence>
<keyword evidence="3" id="KW-1185">Reference proteome</keyword>
<dbReference type="Proteomes" id="UP001321473">
    <property type="component" value="Unassembled WGS sequence"/>
</dbReference>
<evidence type="ECO:0000313" key="3">
    <source>
        <dbReference type="Proteomes" id="UP001321473"/>
    </source>
</evidence>
<dbReference type="EMBL" id="JARKHS020002142">
    <property type="protein sequence ID" value="KAK8787078.1"/>
    <property type="molecule type" value="Genomic_DNA"/>
</dbReference>
<organism evidence="2 3">
    <name type="scientific">Amblyomma americanum</name>
    <name type="common">Lone star tick</name>
    <dbReference type="NCBI Taxonomy" id="6943"/>
    <lineage>
        <taxon>Eukaryota</taxon>
        <taxon>Metazoa</taxon>
        <taxon>Ecdysozoa</taxon>
        <taxon>Arthropoda</taxon>
        <taxon>Chelicerata</taxon>
        <taxon>Arachnida</taxon>
        <taxon>Acari</taxon>
        <taxon>Parasitiformes</taxon>
        <taxon>Ixodida</taxon>
        <taxon>Ixodoidea</taxon>
        <taxon>Ixodidae</taxon>
        <taxon>Amblyomminae</taxon>
        <taxon>Amblyomma</taxon>
    </lineage>
</organism>
<feature type="compositionally biased region" description="Low complexity" evidence="1">
    <location>
        <begin position="99"/>
        <end position="108"/>
    </location>
</feature>
<sequence length="200" mass="20646">MSMLQWRHSIAASQPQKYYSSKQCATFHRRHSCRGAHASSSNEAVHLQQRLKSLSCELVTLRNRLHVTEAGQQQQQAAPVAGSSAPPAAGSTGPILQDASPQAVRAPVQPPAGVGPAVGAPPAAVPVVPVSPAAAIADAGLVPVVDVAGSGLPHQQGAPPVPHPSLKDGKHALPPGPVAAAHAYVQGEWRETPRSQVILH</sequence>